<dbReference type="AlphaFoldDB" id="A0A6M5YM91"/>
<organism evidence="2 3">
    <name type="scientific">Frigoriglobus tundricola</name>
    <dbReference type="NCBI Taxonomy" id="2774151"/>
    <lineage>
        <taxon>Bacteria</taxon>
        <taxon>Pseudomonadati</taxon>
        <taxon>Planctomycetota</taxon>
        <taxon>Planctomycetia</taxon>
        <taxon>Gemmatales</taxon>
        <taxon>Gemmataceae</taxon>
        <taxon>Frigoriglobus</taxon>
    </lineage>
</organism>
<evidence type="ECO:0000313" key="2">
    <source>
        <dbReference type="EMBL" id="QJW94423.1"/>
    </source>
</evidence>
<evidence type="ECO:0000256" key="1">
    <source>
        <dbReference type="SAM" id="MobiDB-lite"/>
    </source>
</evidence>
<evidence type="ECO:0000313" key="3">
    <source>
        <dbReference type="Proteomes" id="UP000503447"/>
    </source>
</evidence>
<name>A0A6M5YM91_9BACT</name>
<reference evidence="3" key="1">
    <citation type="submission" date="2020-05" db="EMBL/GenBank/DDBJ databases">
        <title>Frigoriglobus tundricola gen. nov., sp. nov., a psychrotolerant cellulolytic planctomycete of the family Gemmataceae with two divergent copies of 16S rRNA gene.</title>
        <authorList>
            <person name="Kulichevskaya I.S."/>
            <person name="Ivanova A.A."/>
            <person name="Naumoff D.G."/>
            <person name="Beletsky A.V."/>
            <person name="Rijpstra W.I.C."/>
            <person name="Sinninghe Damste J.S."/>
            <person name="Mardanov A.V."/>
            <person name="Ravin N.V."/>
            <person name="Dedysh S.N."/>
        </authorList>
    </citation>
    <scope>NUCLEOTIDE SEQUENCE [LARGE SCALE GENOMIC DNA]</scope>
    <source>
        <strain evidence="3">PL17</strain>
    </source>
</reference>
<dbReference type="EMBL" id="CP053452">
    <property type="protein sequence ID" value="QJW94423.1"/>
    <property type="molecule type" value="Genomic_DNA"/>
</dbReference>
<keyword evidence="3" id="KW-1185">Reference proteome</keyword>
<gene>
    <name evidence="2" type="ORF">FTUN_1943</name>
</gene>
<accession>A0A6M5YM91</accession>
<dbReference type="Proteomes" id="UP000503447">
    <property type="component" value="Chromosome"/>
</dbReference>
<sequence>MNRTNGHSRCRVLLAERRDDRPRPYKTSPDAGRPPRNRDLVRTAGYANLIAQLYFHADTFNAKDEFLEPRRSSDRAG</sequence>
<feature type="region of interest" description="Disordered" evidence="1">
    <location>
        <begin position="1"/>
        <end position="39"/>
    </location>
</feature>
<proteinExistence type="predicted"/>
<feature type="compositionally biased region" description="Basic and acidic residues" evidence="1">
    <location>
        <begin position="14"/>
        <end position="23"/>
    </location>
</feature>
<dbReference type="KEGG" id="ftj:FTUN_1943"/>
<feature type="compositionally biased region" description="Basic residues" evidence="1">
    <location>
        <begin position="1"/>
        <end position="10"/>
    </location>
</feature>
<protein>
    <submittedName>
        <fullName evidence="2">Uncharacterized protein</fullName>
    </submittedName>
</protein>